<evidence type="ECO:0000313" key="3">
    <source>
        <dbReference type="EMBL" id="KAJ1983460.1"/>
    </source>
</evidence>
<organism evidence="3 4">
    <name type="scientific">Dimargaris verticillata</name>
    <dbReference type="NCBI Taxonomy" id="2761393"/>
    <lineage>
        <taxon>Eukaryota</taxon>
        <taxon>Fungi</taxon>
        <taxon>Fungi incertae sedis</taxon>
        <taxon>Zoopagomycota</taxon>
        <taxon>Kickxellomycotina</taxon>
        <taxon>Dimargaritomycetes</taxon>
        <taxon>Dimargaritales</taxon>
        <taxon>Dimargaritaceae</taxon>
        <taxon>Dimargaris</taxon>
    </lineage>
</organism>
<dbReference type="GO" id="GO:0008474">
    <property type="term" value="F:palmitoyl-(protein) hydrolase activity"/>
    <property type="evidence" value="ECO:0007669"/>
    <property type="project" value="TreeGrafter"/>
</dbReference>
<dbReference type="PANTHER" id="PTHR12277:SF64">
    <property type="entry name" value="SUPERFAMILY HYDROLASE, PUTATIVE (AFU_ORTHOLOGUE AFUA_3G01760)-RELATED"/>
    <property type="match status" value="1"/>
</dbReference>
<feature type="transmembrane region" description="Helical" evidence="1">
    <location>
        <begin position="80"/>
        <end position="97"/>
    </location>
</feature>
<keyword evidence="1" id="KW-0472">Membrane</keyword>
<dbReference type="Proteomes" id="UP001151582">
    <property type="component" value="Unassembled WGS sequence"/>
</dbReference>
<keyword evidence="4" id="KW-1185">Reference proteome</keyword>
<dbReference type="GO" id="GO:0016020">
    <property type="term" value="C:membrane"/>
    <property type="evidence" value="ECO:0007669"/>
    <property type="project" value="TreeGrafter"/>
</dbReference>
<name>A0A9W8EF55_9FUNG</name>
<dbReference type="PANTHER" id="PTHR12277">
    <property type="entry name" value="ALPHA/BETA HYDROLASE DOMAIN-CONTAINING PROTEIN"/>
    <property type="match status" value="1"/>
</dbReference>
<comment type="caution">
    <text evidence="3">The sequence shown here is derived from an EMBL/GenBank/DDBJ whole genome shotgun (WGS) entry which is preliminary data.</text>
</comment>
<dbReference type="Gene3D" id="3.40.50.1820">
    <property type="entry name" value="alpha/beta hydrolase"/>
    <property type="match status" value="1"/>
</dbReference>
<dbReference type="InterPro" id="IPR000073">
    <property type="entry name" value="AB_hydrolase_1"/>
</dbReference>
<dbReference type="InterPro" id="IPR029058">
    <property type="entry name" value="AB_hydrolase_fold"/>
</dbReference>
<dbReference type="Pfam" id="PF00561">
    <property type="entry name" value="Abhydrolase_1"/>
    <property type="match status" value="1"/>
</dbReference>
<dbReference type="OrthoDB" id="10249433at2759"/>
<evidence type="ECO:0000313" key="4">
    <source>
        <dbReference type="Proteomes" id="UP001151582"/>
    </source>
</evidence>
<reference evidence="3" key="1">
    <citation type="submission" date="2022-07" db="EMBL/GenBank/DDBJ databases">
        <title>Phylogenomic reconstructions and comparative analyses of Kickxellomycotina fungi.</title>
        <authorList>
            <person name="Reynolds N.K."/>
            <person name="Stajich J.E."/>
            <person name="Barry K."/>
            <person name="Grigoriev I.V."/>
            <person name="Crous P."/>
            <person name="Smith M.E."/>
        </authorList>
    </citation>
    <scope>NUCLEOTIDE SEQUENCE</scope>
    <source>
        <strain evidence="3">RSA 567</strain>
    </source>
</reference>
<evidence type="ECO:0000256" key="1">
    <source>
        <dbReference type="SAM" id="Phobius"/>
    </source>
</evidence>
<dbReference type="AlphaFoldDB" id="A0A9W8EF55"/>
<proteinExistence type="predicted"/>
<dbReference type="EMBL" id="JANBQB010000054">
    <property type="protein sequence ID" value="KAJ1983460.1"/>
    <property type="molecule type" value="Genomic_DNA"/>
</dbReference>
<keyword evidence="1" id="KW-1133">Transmembrane helix</keyword>
<keyword evidence="1" id="KW-0812">Transmembrane</keyword>
<feature type="domain" description="AB hydrolase-1" evidence="2">
    <location>
        <begin position="176"/>
        <end position="298"/>
    </location>
</feature>
<accession>A0A9W8EF55</accession>
<sequence length="388" mass="43554">MRMRSWPRTLSVTARTLPALTRCPPIRYAKHAFHHDAHATYHASTRPLGFLQSRKLGMCSHWTTAIAWTRNKQRPCLSTWAQPLAIFAAVALGTYAYKSLMMILFQSKLIYMAYLPPGSRTIDKVPTSPTLRWEGVQLQSARRRLRGFIVTARRPIDQGLRHATPASTIQPTAVRPVIIYFQGNAGNMVHRALVFEKIVAALPTADIVAIHTSGYGHSGGRATERALQRDAHAILDFVQCHYGEKHCHIFLYGHSLGGTIATYLAATLPSNTVVRGLVLENTFTSIQAMVAALYPKWLPYPWLAHYCLWNRWPAEAYIQRVQLPILFLSAQKDEIVPQGMMRTLEKNAQLAASTTWISFPHGLHDNVYQQIGYGAALNKFIAEFSAQP</sequence>
<gene>
    <name evidence="3" type="ORF">H4R34_001257</name>
</gene>
<dbReference type="SUPFAM" id="SSF53474">
    <property type="entry name" value="alpha/beta-Hydrolases"/>
    <property type="match status" value="1"/>
</dbReference>
<protein>
    <recommendedName>
        <fullName evidence="2">AB hydrolase-1 domain-containing protein</fullName>
    </recommendedName>
</protein>
<evidence type="ECO:0000259" key="2">
    <source>
        <dbReference type="Pfam" id="PF00561"/>
    </source>
</evidence>